<proteinExistence type="predicted"/>
<evidence type="ECO:0000313" key="3">
    <source>
        <dbReference type="Proteomes" id="UP000631114"/>
    </source>
</evidence>
<dbReference type="Proteomes" id="UP000631114">
    <property type="component" value="Unassembled WGS sequence"/>
</dbReference>
<accession>A0A835HMX7</accession>
<dbReference type="EMBL" id="JADFTS010000006">
    <property type="protein sequence ID" value="KAF9601277.1"/>
    <property type="molecule type" value="Genomic_DNA"/>
</dbReference>
<organism evidence="2 3">
    <name type="scientific">Coptis chinensis</name>
    <dbReference type="NCBI Taxonomy" id="261450"/>
    <lineage>
        <taxon>Eukaryota</taxon>
        <taxon>Viridiplantae</taxon>
        <taxon>Streptophyta</taxon>
        <taxon>Embryophyta</taxon>
        <taxon>Tracheophyta</taxon>
        <taxon>Spermatophyta</taxon>
        <taxon>Magnoliopsida</taxon>
        <taxon>Ranunculales</taxon>
        <taxon>Ranunculaceae</taxon>
        <taxon>Coptidoideae</taxon>
        <taxon>Coptis</taxon>
    </lineage>
</organism>
<gene>
    <name evidence="2" type="ORF">IFM89_018387</name>
</gene>
<evidence type="ECO:0000256" key="1">
    <source>
        <dbReference type="SAM" id="MobiDB-lite"/>
    </source>
</evidence>
<sequence>METLSSVKETDEVGYISCWSRFKLKFPWSSSSSTSSNYYSRQRSILDFNFTKASCTKQRKPKGGFQYDPISYAQNFDEGSWDGDSEDSYRGFSSKSAAPVPKQVLHH</sequence>
<name>A0A835HMX7_9MAGN</name>
<reference evidence="2 3" key="1">
    <citation type="submission" date="2020-10" db="EMBL/GenBank/DDBJ databases">
        <title>The Coptis chinensis genome and diversification of protoberbering-type alkaloids.</title>
        <authorList>
            <person name="Wang B."/>
            <person name="Shu S."/>
            <person name="Song C."/>
            <person name="Liu Y."/>
        </authorList>
    </citation>
    <scope>NUCLEOTIDE SEQUENCE [LARGE SCALE GENOMIC DNA]</scope>
    <source>
        <strain evidence="2">HL-2020</strain>
        <tissue evidence="2">Leaf</tissue>
    </source>
</reference>
<dbReference type="OrthoDB" id="689706at2759"/>
<comment type="caution">
    <text evidence="2">The sequence shown here is derived from an EMBL/GenBank/DDBJ whole genome shotgun (WGS) entry which is preliminary data.</text>
</comment>
<dbReference type="AlphaFoldDB" id="A0A835HMX7"/>
<protein>
    <submittedName>
        <fullName evidence="2">Uncharacterized protein</fullName>
    </submittedName>
</protein>
<feature type="region of interest" description="Disordered" evidence="1">
    <location>
        <begin position="78"/>
        <end position="107"/>
    </location>
</feature>
<evidence type="ECO:0000313" key="2">
    <source>
        <dbReference type="EMBL" id="KAF9601277.1"/>
    </source>
</evidence>
<keyword evidence="3" id="KW-1185">Reference proteome</keyword>